<dbReference type="AlphaFoldDB" id="A0A1H9XNF3"/>
<feature type="transmembrane region" description="Helical" evidence="2">
    <location>
        <begin position="60"/>
        <end position="77"/>
    </location>
</feature>
<evidence type="ECO:0000313" key="4">
    <source>
        <dbReference type="Proteomes" id="UP000199019"/>
    </source>
</evidence>
<feature type="region of interest" description="Disordered" evidence="1">
    <location>
        <begin position="331"/>
        <end position="390"/>
    </location>
</feature>
<keyword evidence="2" id="KW-0472">Membrane</keyword>
<keyword evidence="4" id="KW-1185">Reference proteome</keyword>
<dbReference type="EMBL" id="FOHB01000009">
    <property type="protein sequence ID" value="SES47621.1"/>
    <property type="molecule type" value="Genomic_DNA"/>
</dbReference>
<name>A0A1H9XNF3_9MICO</name>
<dbReference type="STRING" id="587636.SAMN05216199_4118"/>
<feature type="transmembrane region" description="Helical" evidence="2">
    <location>
        <begin position="154"/>
        <end position="172"/>
    </location>
</feature>
<dbReference type="Proteomes" id="UP000199019">
    <property type="component" value="Unassembled WGS sequence"/>
</dbReference>
<keyword evidence="2" id="KW-1133">Transmembrane helix</keyword>
<accession>A0A1H9XNF3</accession>
<gene>
    <name evidence="3" type="ORF">SAMN05216199_4118</name>
</gene>
<keyword evidence="2" id="KW-0812">Transmembrane</keyword>
<organism evidence="3 4">
    <name type="scientific">Pedococcus cremeus</name>
    <dbReference type="NCBI Taxonomy" id="587636"/>
    <lineage>
        <taxon>Bacteria</taxon>
        <taxon>Bacillati</taxon>
        <taxon>Actinomycetota</taxon>
        <taxon>Actinomycetes</taxon>
        <taxon>Micrococcales</taxon>
        <taxon>Intrasporangiaceae</taxon>
        <taxon>Pedococcus</taxon>
    </lineage>
</organism>
<sequence>MLAVGAHRGGASRPWTHDTRDALRWLGAPPTLLALAVLVLNDHVLKQSAPGFVTGKLSDVAGLVLAPALLAVVLTLLRIPRAAPVALVATAVGFTLVKTTTEGVEVANHLWSAVGWPTQMLRDPTDLIALPGLLLAAHVSRAERRRGAGARRRAALALGALALPFAVVATAATSPCTTWRGLESVGVVNGDFSGPPSRTEHRVVIALSYQKTSIDVDGRWTTLNSLDEARVGDLGPTLEEACSVEAPRRCWRRTPDTREPWVEASDDGGATWSTDYRMPSQQLDRLRQDAEGGCKDDPPPFFPQDIAVLDTPHGPMVAVASGRAGLLLRDPDGTWSQVSTDDLGQRPGTAPTPDPDVLFTPVDPTPSTTARGPMPSSTPPIPPRPTTPCATRTVVTVTPNPRNGTPFPREVCVG</sequence>
<feature type="compositionally biased region" description="Pro residues" evidence="1">
    <location>
        <begin position="376"/>
        <end position="386"/>
    </location>
</feature>
<evidence type="ECO:0000256" key="2">
    <source>
        <dbReference type="SAM" id="Phobius"/>
    </source>
</evidence>
<evidence type="ECO:0000256" key="1">
    <source>
        <dbReference type="SAM" id="MobiDB-lite"/>
    </source>
</evidence>
<protein>
    <submittedName>
        <fullName evidence="3">Uncharacterized protein</fullName>
    </submittedName>
</protein>
<feature type="transmembrane region" description="Helical" evidence="2">
    <location>
        <begin position="22"/>
        <end position="40"/>
    </location>
</feature>
<reference evidence="4" key="1">
    <citation type="submission" date="2016-10" db="EMBL/GenBank/DDBJ databases">
        <authorList>
            <person name="Varghese N."/>
            <person name="Submissions S."/>
        </authorList>
    </citation>
    <scope>NUCLEOTIDE SEQUENCE [LARGE SCALE GENOMIC DNA]</scope>
    <source>
        <strain evidence="4">CGMCC 1.6963</strain>
    </source>
</reference>
<evidence type="ECO:0000313" key="3">
    <source>
        <dbReference type="EMBL" id="SES47621.1"/>
    </source>
</evidence>
<proteinExistence type="predicted"/>